<reference evidence="15 16" key="1">
    <citation type="submission" date="2020-11" db="EMBL/GenBank/DDBJ databases">
        <title>Kefir isolates.</title>
        <authorList>
            <person name="Marcisauskas S."/>
            <person name="Kim Y."/>
            <person name="Blasche S."/>
        </authorList>
    </citation>
    <scope>NUCLEOTIDE SEQUENCE [LARGE SCALE GENOMIC DNA]</scope>
    <source>
        <strain evidence="15 16">OG2</strain>
    </source>
</reference>
<dbReference type="InterPro" id="IPR050732">
    <property type="entry name" value="Beta-glucan_modifiers"/>
</dbReference>
<keyword evidence="3" id="KW-0134">Cell wall</keyword>
<protein>
    <submittedName>
        <fullName evidence="15">17 glucosidase scw10</fullName>
    </submittedName>
</protein>
<evidence type="ECO:0000256" key="3">
    <source>
        <dbReference type="ARBA" id="ARBA00022512"/>
    </source>
</evidence>
<dbReference type="PANTHER" id="PTHR16631:SF14">
    <property type="entry name" value="FAMILY 17 GLUCOSIDASE SCW10-RELATED"/>
    <property type="match status" value="1"/>
</dbReference>
<dbReference type="EMBL" id="PUHR01000039">
    <property type="protein sequence ID" value="KAG0669541.1"/>
    <property type="molecule type" value="Genomic_DNA"/>
</dbReference>
<evidence type="ECO:0000256" key="2">
    <source>
        <dbReference type="ARBA" id="ARBA00008773"/>
    </source>
</evidence>
<dbReference type="Pfam" id="PF00332">
    <property type="entry name" value="Glyco_hydro_17"/>
    <property type="match status" value="1"/>
</dbReference>
<evidence type="ECO:0000256" key="14">
    <source>
        <dbReference type="SAM" id="SignalP"/>
    </source>
</evidence>
<dbReference type="AlphaFoldDB" id="A0A9P6WBI0"/>
<evidence type="ECO:0000256" key="5">
    <source>
        <dbReference type="ARBA" id="ARBA00022685"/>
    </source>
</evidence>
<dbReference type="Proteomes" id="UP000750334">
    <property type="component" value="Unassembled WGS sequence"/>
</dbReference>
<evidence type="ECO:0000256" key="12">
    <source>
        <dbReference type="RuleBase" id="RU004335"/>
    </source>
</evidence>
<dbReference type="Gene3D" id="3.20.20.80">
    <property type="entry name" value="Glycosidases"/>
    <property type="match status" value="1"/>
</dbReference>
<keyword evidence="16" id="KW-1185">Reference proteome</keyword>
<name>A0A9P6WBI0_MAUEX</name>
<dbReference type="GO" id="GO:0009986">
    <property type="term" value="C:cell surface"/>
    <property type="evidence" value="ECO:0007669"/>
    <property type="project" value="TreeGrafter"/>
</dbReference>
<evidence type="ECO:0000256" key="13">
    <source>
        <dbReference type="RuleBase" id="RU004336"/>
    </source>
</evidence>
<dbReference type="GO" id="GO:0009277">
    <property type="term" value="C:fungal-type cell wall"/>
    <property type="evidence" value="ECO:0007669"/>
    <property type="project" value="TreeGrafter"/>
</dbReference>
<keyword evidence="8" id="KW-0325">Glycoprotein</keyword>
<evidence type="ECO:0000256" key="7">
    <source>
        <dbReference type="ARBA" id="ARBA00022801"/>
    </source>
</evidence>
<keyword evidence="6 14" id="KW-0732">Signal</keyword>
<feature type="chain" id="PRO_5040198763" evidence="14">
    <location>
        <begin position="18"/>
        <end position="356"/>
    </location>
</feature>
<comment type="similarity">
    <text evidence="2 12">Belongs to the glycosyl hydrolase 17 family.</text>
</comment>
<comment type="subcellular location">
    <subcellularLocation>
        <location evidence="1">Secreted</location>
        <location evidence="1">Cell wall</location>
    </subcellularLocation>
</comment>
<keyword evidence="10" id="KW-0961">Cell wall biogenesis/degradation</keyword>
<evidence type="ECO:0000256" key="1">
    <source>
        <dbReference type="ARBA" id="ARBA00004191"/>
    </source>
</evidence>
<comment type="function">
    <text evidence="11">Glucanases possibly play a role in cell expansion during growth, in cell-cell fusion during mating, and in spore release during sporulation.</text>
</comment>
<dbReference type="GO" id="GO:0071555">
    <property type="term" value="P:cell wall organization"/>
    <property type="evidence" value="ECO:0007669"/>
    <property type="project" value="UniProtKB-KW"/>
</dbReference>
<organism evidence="15 16">
    <name type="scientific">Maudiozyma exigua</name>
    <name type="common">Yeast</name>
    <name type="synonym">Kazachstania exigua</name>
    <dbReference type="NCBI Taxonomy" id="34358"/>
    <lineage>
        <taxon>Eukaryota</taxon>
        <taxon>Fungi</taxon>
        <taxon>Dikarya</taxon>
        <taxon>Ascomycota</taxon>
        <taxon>Saccharomycotina</taxon>
        <taxon>Saccharomycetes</taxon>
        <taxon>Saccharomycetales</taxon>
        <taxon>Saccharomycetaceae</taxon>
        <taxon>Maudiozyma</taxon>
    </lineage>
</organism>
<proteinExistence type="inferred from homology"/>
<evidence type="ECO:0000256" key="8">
    <source>
        <dbReference type="ARBA" id="ARBA00023180"/>
    </source>
</evidence>
<accession>A0A9P6WBI0</accession>
<dbReference type="PROSITE" id="PS00587">
    <property type="entry name" value="GLYCOSYL_HYDROL_F17"/>
    <property type="match status" value="1"/>
</dbReference>
<keyword evidence="9 13" id="KW-0326">Glycosidase</keyword>
<keyword evidence="4" id="KW-0964">Secreted</keyword>
<evidence type="ECO:0000256" key="4">
    <source>
        <dbReference type="ARBA" id="ARBA00022525"/>
    </source>
</evidence>
<dbReference type="GO" id="GO:0005576">
    <property type="term" value="C:extracellular region"/>
    <property type="evidence" value="ECO:0007669"/>
    <property type="project" value="TreeGrafter"/>
</dbReference>
<feature type="signal peptide" evidence="14">
    <location>
        <begin position="1"/>
        <end position="17"/>
    </location>
</feature>
<dbReference type="InterPro" id="IPR017853">
    <property type="entry name" value="GH"/>
</dbReference>
<dbReference type="GO" id="GO:0005975">
    <property type="term" value="P:carbohydrate metabolic process"/>
    <property type="evidence" value="ECO:0007669"/>
    <property type="project" value="InterPro"/>
</dbReference>
<evidence type="ECO:0000256" key="11">
    <source>
        <dbReference type="ARBA" id="ARBA00056660"/>
    </source>
</evidence>
<evidence type="ECO:0000313" key="16">
    <source>
        <dbReference type="Proteomes" id="UP000750334"/>
    </source>
</evidence>
<sequence length="356" mass="36628">MRLSNLVTLSLMGVASAAPAHHQHIAKRDAVTTTVQNQVTVTEGANGLLQEDAVVASTTATAAGATVAVAAAAGTTSTLEPSAAAASTSNSGAAPSSSVASGSAKGITYSPYASDGTCKSASDVASDLAQLTSYGIIRLYGVDCSQVENVLKAKTSSQKLFLGIYYVDQIADGVSSIKSAIESYGSWDDVYTVSVGNELVNSGSATTAQVGEYISTAKSALTAAGYTGPVVSVDTFIAVINNPDLCNYSDYMGVNAHAYFDENTAAENAGPWVLEQIQRVWTACGGKKDVLITESGWPSQGQTYGVAVPSKANQKAAISSIEDTCGSATILFTAFNDYWKADGAYGVEKYFGILSN</sequence>
<dbReference type="OrthoDB" id="941679at2759"/>
<dbReference type="FunFam" id="3.20.20.80:FF:000111">
    <property type="entry name" value="Soluble cell wall protein"/>
    <property type="match status" value="1"/>
</dbReference>
<dbReference type="SUPFAM" id="SSF51445">
    <property type="entry name" value="(Trans)glycosidases"/>
    <property type="match status" value="1"/>
</dbReference>
<dbReference type="GO" id="GO:0000747">
    <property type="term" value="P:conjugation with cellular fusion"/>
    <property type="evidence" value="ECO:0007669"/>
    <property type="project" value="UniProtKB-ARBA"/>
</dbReference>
<evidence type="ECO:0000313" key="15">
    <source>
        <dbReference type="EMBL" id="KAG0669541.1"/>
    </source>
</evidence>
<dbReference type="InterPro" id="IPR000490">
    <property type="entry name" value="Glyco_hydro_17"/>
</dbReference>
<evidence type="ECO:0000256" key="10">
    <source>
        <dbReference type="ARBA" id="ARBA00023316"/>
    </source>
</evidence>
<dbReference type="PANTHER" id="PTHR16631">
    <property type="entry name" value="GLUCAN 1,3-BETA-GLUCOSIDASE"/>
    <property type="match status" value="1"/>
</dbReference>
<evidence type="ECO:0000256" key="9">
    <source>
        <dbReference type="ARBA" id="ARBA00023295"/>
    </source>
</evidence>
<keyword evidence="5" id="KW-0165">Cleavage on pair of basic residues</keyword>
<comment type="caution">
    <text evidence="15">The sequence shown here is derived from an EMBL/GenBank/DDBJ whole genome shotgun (WGS) entry which is preliminary data.</text>
</comment>
<evidence type="ECO:0000256" key="6">
    <source>
        <dbReference type="ARBA" id="ARBA00022729"/>
    </source>
</evidence>
<keyword evidence="7 13" id="KW-0378">Hydrolase</keyword>
<gene>
    <name evidence="15" type="primary">SCW10</name>
    <name evidence="15" type="ORF">C6P45_003612</name>
</gene>
<dbReference type="GO" id="GO:0042973">
    <property type="term" value="F:glucan endo-1,3-beta-D-glucosidase activity"/>
    <property type="evidence" value="ECO:0007669"/>
    <property type="project" value="TreeGrafter"/>
</dbReference>